<keyword evidence="1" id="KW-0472">Membrane</keyword>
<dbReference type="EMBL" id="QTQX01000013">
    <property type="protein sequence ID" value="RQT26082.1"/>
    <property type="molecule type" value="Genomic_DNA"/>
</dbReference>
<organism evidence="2 3">
    <name type="scientific">Burkholderia contaminans</name>
    <dbReference type="NCBI Taxonomy" id="488447"/>
    <lineage>
        <taxon>Bacteria</taxon>
        <taxon>Pseudomonadati</taxon>
        <taxon>Pseudomonadota</taxon>
        <taxon>Betaproteobacteria</taxon>
        <taxon>Burkholderiales</taxon>
        <taxon>Burkholderiaceae</taxon>
        <taxon>Burkholderia</taxon>
        <taxon>Burkholderia cepacia complex</taxon>
    </lineage>
</organism>
<evidence type="ECO:0000256" key="1">
    <source>
        <dbReference type="SAM" id="Phobius"/>
    </source>
</evidence>
<comment type="caution">
    <text evidence="2">The sequence shown here is derived from an EMBL/GenBank/DDBJ whole genome shotgun (WGS) entry which is preliminary data.</text>
</comment>
<evidence type="ECO:0000313" key="3">
    <source>
        <dbReference type="Proteomes" id="UP000269271"/>
    </source>
</evidence>
<dbReference type="RefSeq" id="WP_124618548.1">
    <property type="nucleotide sequence ID" value="NZ_QTQX01000013.1"/>
</dbReference>
<gene>
    <name evidence="2" type="ORF">DF037_20550</name>
</gene>
<reference evidence="2 3" key="1">
    <citation type="submission" date="2018-08" db="EMBL/GenBank/DDBJ databases">
        <title>Comparative analysis of Burkholderia isolates from Puerto Rico.</title>
        <authorList>
            <person name="Hall C."/>
            <person name="Sahl J."/>
            <person name="Wagner D."/>
        </authorList>
    </citation>
    <scope>NUCLEOTIDE SEQUENCE [LARGE SCALE GENOMIC DNA]</scope>
    <source>
        <strain evidence="2 3">Bp9001</strain>
    </source>
</reference>
<evidence type="ECO:0000313" key="2">
    <source>
        <dbReference type="EMBL" id="RQT26082.1"/>
    </source>
</evidence>
<feature type="transmembrane region" description="Helical" evidence="1">
    <location>
        <begin position="86"/>
        <end position="108"/>
    </location>
</feature>
<accession>A0A3N8QQK2</accession>
<keyword evidence="1" id="KW-0812">Transmembrane</keyword>
<keyword evidence="1" id="KW-1133">Transmembrane helix</keyword>
<name>A0A3N8QQK2_9BURK</name>
<feature type="transmembrane region" description="Helical" evidence="1">
    <location>
        <begin position="12"/>
        <end position="33"/>
    </location>
</feature>
<feature type="transmembrane region" description="Helical" evidence="1">
    <location>
        <begin position="128"/>
        <end position="151"/>
    </location>
</feature>
<sequence>MSESLVFWIDWGGWFLSNVIVGAFAPLILLWVIKFGRAIVHSTTPTDTFAPFRDGQLGFVALGWAAGSEAEIFKWAASGHLEFWELWVGLLILVPAGVGALVAGLGSIATPHTPAPAASIWVWMRTYLAFTASVIACVVVLIMAAAVHYAAN</sequence>
<dbReference type="Proteomes" id="UP000269271">
    <property type="component" value="Unassembled WGS sequence"/>
</dbReference>
<dbReference type="AlphaFoldDB" id="A0A3N8QQK2"/>
<protein>
    <submittedName>
        <fullName evidence="2">Uncharacterized protein</fullName>
    </submittedName>
</protein>
<proteinExistence type="predicted"/>